<dbReference type="EMBL" id="KE343780">
    <property type="protein sequence ID" value="EXB40822.1"/>
    <property type="molecule type" value="Genomic_DNA"/>
</dbReference>
<feature type="transmembrane region" description="Helical" evidence="1">
    <location>
        <begin position="42"/>
        <end position="63"/>
    </location>
</feature>
<organism evidence="2 3">
    <name type="scientific">Morus notabilis</name>
    <dbReference type="NCBI Taxonomy" id="981085"/>
    <lineage>
        <taxon>Eukaryota</taxon>
        <taxon>Viridiplantae</taxon>
        <taxon>Streptophyta</taxon>
        <taxon>Embryophyta</taxon>
        <taxon>Tracheophyta</taxon>
        <taxon>Spermatophyta</taxon>
        <taxon>Magnoliopsida</taxon>
        <taxon>eudicotyledons</taxon>
        <taxon>Gunneridae</taxon>
        <taxon>Pentapetalae</taxon>
        <taxon>rosids</taxon>
        <taxon>fabids</taxon>
        <taxon>Rosales</taxon>
        <taxon>Moraceae</taxon>
        <taxon>Moreae</taxon>
        <taxon>Morus</taxon>
    </lineage>
</organism>
<protein>
    <submittedName>
        <fullName evidence="2">Uncharacterized protein</fullName>
    </submittedName>
</protein>
<keyword evidence="1" id="KW-1133">Transmembrane helix</keyword>
<keyword evidence="1" id="KW-0472">Membrane</keyword>
<sequence length="64" mass="7297">MRSTVPAIVSDEVSESVYEVETTQEDKIQFPKRFAFDPNRSIPFVSFLIRIVLASFPGMLAIFE</sequence>
<proteinExistence type="predicted"/>
<evidence type="ECO:0000313" key="3">
    <source>
        <dbReference type="Proteomes" id="UP000030645"/>
    </source>
</evidence>
<gene>
    <name evidence="2" type="ORF">L484_009067</name>
</gene>
<keyword evidence="1" id="KW-0812">Transmembrane</keyword>
<dbReference type="AlphaFoldDB" id="W9QLV7"/>
<evidence type="ECO:0000313" key="2">
    <source>
        <dbReference type="EMBL" id="EXB40822.1"/>
    </source>
</evidence>
<name>W9QLV7_9ROSA</name>
<dbReference type="Proteomes" id="UP000030645">
    <property type="component" value="Unassembled WGS sequence"/>
</dbReference>
<keyword evidence="3" id="KW-1185">Reference proteome</keyword>
<reference evidence="3" key="1">
    <citation type="submission" date="2013-01" db="EMBL/GenBank/DDBJ databases">
        <title>Draft Genome Sequence of a Mulberry Tree, Morus notabilis C.K. Schneid.</title>
        <authorList>
            <person name="He N."/>
            <person name="Zhao S."/>
        </authorList>
    </citation>
    <scope>NUCLEOTIDE SEQUENCE</scope>
</reference>
<accession>W9QLV7</accession>
<evidence type="ECO:0000256" key="1">
    <source>
        <dbReference type="SAM" id="Phobius"/>
    </source>
</evidence>